<dbReference type="HAMAP" id="MF_01398">
    <property type="entry name" value="ATP_synth_b_bprime"/>
    <property type="match status" value="1"/>
</dbReference>
<comment type="subcellular location">
    <subcellularLocation>
        <location evidence="1">Cell inner membrane</location>
        <topology evidence="1">Single-pass membrane protein</topology>
    </subcellularLocation>
    <subcellularLocation>
        <location evidence="15">Cell membrane</location>
        <topology evidence="15">Single-pass membrane protein</topology>
    </subcellularLocation>
</comment>
<keyword evidence="9 15" id="KW-0406">Ion transport</keyword>
<dbReference type="InterPro" id="IPR002146">
    <property type="entry name" value="ATP_synth_b/b'su_bac/chlpt"/>
</dbReference>
<evidence type="ECO:0000256" key="3">
    <source>
        <dbReference type="ARBA" id="ARBA00022448"/>
    </source>
</evidence>
<reference evidence="16 17" key="1">
    <citation type="submission" date="2018-01" db="EMBL/GenBank/DDBJ databases">
        <title>The draft genome sequence of Cohaesibacter sp. H1304.</title>
        <authorList>
            <person name="Wang N.-N."/>
            <person name="Du Z.-J."/>
        </authorList>
    </citation>
    <scope>NUCLEOTIDE SEQUENCE [LARGE SCALE GENOMIC DNA]</scope>
    <source>
        <strain evidence="16 17">H1304</strain>
    </source>
</reference>
<evidence type="ECO:0000256" key="4">
    <source>
        <dbReference type="ARBA" id="ARBA00022475"/>
    </source>
</evidence>
<dbReference type="CDD" id="cd06503">
    <property type="entry name" value="ATP-synt_Fo_b"/>
    <property type="match status" value="1"/>
</dbReference>
<keyword evidence="6 15" id="KW-0812">Transmembrane</keyword>
<dbReference type="Pfam" id="PF00213">
    <property type="entry name" value="OSCP"/>
    <property type="match status" value="1"/>
</dbReference>
<evidence type="ECO:0000256" key="14">
    <source>
        <dbReference type="ARBA" id="ARBA00025830"/>
    </source>
</evidence>
<evidence type="ECO:0000313" key="17">
    <source>
        <dbReference type="Proteomes" id="UP000234881"/>
    </source>
</evidence>
<organism evidence="16 17">
    <name type="scientific">Cohaesibacter celericrescens</name>
    <dbReference type="NCBI Taxonomy" id="2067669"/>
    <lineage>
        <taxon>Bacteria</taxon>
        <taxon>Pseudomonadati</taxon>
        <taxon>Pseudomonadota</taxon>
        <taxon>Alphaproteobacteria</taxon>
        <taxon>Hyphomicrobiales</taxon>
        <taxon>Cohaesibacteraceae</taxon>
    </lineage>
</organism>
<keyword evidence="17" id="KW-1185">Reference proteome</keyword>
<keyword evidence="3 15" id="KW-0813">Transport</keyword>
<evidence type="ECO:0000256" key="10">
    <source>
        <dbReference type="ARBA" id="ARBA00023136"/>
    </source>
</evidence>
<dbReference type="RefSeq" id="WP_101535518.1">
    <property type="nucleotide sequence ID" value="NZ_PKUQ01000052.1"/>
</dbReference>
<comment type="subunit">
    <text evidence="14 15">F-type ATPases have 2 components, F(1) - the catalytic core - and F(0) - the membrane proton channel. F(1) has five subunits: alpha(3), beta(3), gamma(1), delta(1), epsilon(1). F(0) has three main subunits: a(1), b(2) and c(10-14). The alpha and beta chains form an alternating ring which encloses part of the gamma chain. F(1) is attached to F(0) by a central stalk formed by the gamma and epsilon chains, while a peripheral stalk is formed by the delta and b chains.</text>
</comment>
<sequence length="256" mass="28309">MSIDWITVVAQLINFLVLVWLLKHFLYRPILDGIDAREAEISSRMQEALLAKKSAEATEAAFNEKVRALKSTQSQISETIRKSAEEQRDALLAKAHQRMEQEKKGWQAHLEEQARVYMSKVHSAGASALLALTRKALSDLADETLEERMAHHLLVQIKPLVKNLHQAAGKATVAVVTSHSALSPTAQDGLVTNLKAEFPQVKVQFKVDQDQAPGLILRLGGAQVAWTVDTYIEGLEALISGTLARGIDLKEKSHDH</sequence>
<dbReference type="Proteomes" id="UP000234881">
    <property type="component" value="Unassembled WGS sequence"/>
</dbReference>
<proteinExistence type="inferred from homology"/>
<keyword evidence="4 15" id="KW-1003">Cell membrane</keyword>
<evidence type="ECO:0000256" key="13">
    <source>
        <dbReference type="ARBA" id="ARBA00025614"/>
    </source>
</evidence>
<dbReference type="Pfam" id="PF00430">
    <property type="entry name" value="ATP-synt_B"/>
    <property type="match status" value="1"/>
</dbReference>
<dbReference type="GO" id="GO:0046961">
    <property type="term" value="F:proton-transporting ATPase activity, rotational mechanism"/>
    <property type="evidence" value="ECO:0007669"/>
    <property type="project" value="TreeGrafter"/>
</dbReference>
<dbReference type="AlphaFoldDB" id="A0A2N5XLL3"/>
<evidence type="ECO:0000256" key="9">
    <source>
        <dbReference type="ARBA" id="ARBA00023065"/>
    </source>
</evidence>
<comment type="function">
    <text evidence="13">Component of the F(0) channel, it forms part of the peripheral stalk, linking F(1) to F(0). The b'-subunit is a diverged and duplicated form of b found in plants and photosynthetic bacteria.</text>
</comment>
<keyword evidence="8 15" id="KW-1133">Transmembrane helix</keyword>
<evidence type="ECO:0000256" key="5">
    <source>
        <dbReference type="ARBA" id="ARBA00022547"/>
    </source>
</evidence>
<evidence type="ECO:0000256" key="11">
    <source>
        <dbReference type="ARBA" id="ARBA00023310"/>
    </source>
</evidence>
<evidence type="ECO:0000256" key="2">
    <source>
        <dbReference type="ARBA" id="ARBA00005513"/>
    </source>
</evidence>
<evidence type="ECO:0000313" key="16">
    <source>
        <dbReference type="EMBL" id="PLW75365.1"/>
    </source>
</evidence>
<dbReference type="GO" id="GO:0045259">
    <property type="term" value="C:proton-transporting ATP synthase complex"/>
    <property type="evidence" value="ECO:0007669"/>
    <property type="project" value="UniProtKB-KW"/>
</dbReference>
<evidence type="ECO:0000256" key="15">
    <source>
        <dbReference type="HAMAP-Rule" id="MF_01398"/>
    </source>
</evidence>
<dbReference type="PANTHER" id="PTHR33445:SF2">
    <property type="entry name" value="ATP SYNTHASE SUBUNIT B', CHLOROPLASTIC"/>
    <property type="match status" value="1"/>
</dbReference>
<dbReference type="InterPro" id="IPR000711">
    <property type="entry name" value="ATPase_OSCP/dsu"/>
</dbReference>
<evidence type="ECO:0000256" key="8">
    <source>
        <dbReference type="ARBA" id="ARBA00022989"/>
    </source>
</evidence>
<keyword evidence="5 15" id="KW-0138">CF(0)</keyword>
<name>A0A2N5XLL3_9HYPH</name>
<evidence type="ECO:0000256" key="1">
    <source>
        <dbReference type="ARBA" id="ARBA00004377"/>
    </source>
</evidence>
<evidence type="ECO:0000256" key="12">
    <source>
        <dbReference type="ARBA" id="ARBA00025198"/>
    </source>
</evidence>
<dbReference type="PANTHER" id="PTHR33445">
    <property type="entry name" value="ATP SYNTHASE SUBUNIT B', CHLOROPLASTIC"/>
    <property type="match status" value="1"/>
</dbReference>
<keyword evidence="11 15" id="KW-0066">ATP synthesis</keyword>
<comment type="function">
    <text evidence="12 15">F(1)F(0) ATP synthase produces ATP from ADP in the presence of a proton or sodium gradient. F-type ATPases consist of two structural domains, F(1) containing the extramembraneous catalytic core and F(0) containing the membrane proton channel, linked together by a central stalk and a peripheral stalk. During catalysis, ATP synthesis in the catalytic domain of F(1) is coupled via a rotary mechanism of the central stalk subunits to proton translocation.</text>
</comment>
<dbReference type="InterPro" id="IPR050059">
    <property type="entry name" value="ATP_synthase_B_chain"/>
</dbReference>
<comment type="caution">
    <text evidence="16">The sequence shown here is derived from an EMBL/GenBank/DDBJ whole genome shotgun (WGS) entry which is preliminary data.</text>
</comment>
<dbReference type="EMBL" id="PKUQ01000052">
    <property type="protein sequence ID" value="PLW75365.1"/>
    <property type="molecule type" value="Genomic_DNA"/>
</dbReference>
<comment type="similarity">
    <text evidence="2 15">Belongs to the ATPase B chain family.</text>
</comment>
<evidence type="ECO:0000256" key="7">
    <source>
        <dbReference type="ARBA" id="ARBA00022781"/>
    </source>
</evidence>
<feature type="transmembrane region" description="Helical" evidence="15">
    <location>
        <begin position="6"/>
        <end position="22"/>
    </location>
</feature>
<dbReference type="GO" id="GO:0005886">
    <property type="term" value="C:plasma membrane"/>
    <property type="evidence" value="ECO:0007669"/>
    <property type="project" value="UniProtKB-SubCell"/>
</dbReference>
<dbReference type="OrthoDB" id="466272at2"/>
<keyword evidence="10 15" id="KW-0472">Membrane</keyword>
<accession>A0A2N5XLL3</accession>
<evidence type="ECO:0000256" key="6">
    <source>
        <dbReference type="ARBA" id="ARBA00022692"/>
    </source>
</evidence>
<keyword evidence="7 15" id="KW-0375">Hydrogen ion transport</keyword>
<dbReference type="GO" id="GO:0046933">
    <property type="term" value="F:proton-transporting ATP synthase activity, rotational mechanism"/>
    <property type="evidence" value="ECO:0007669"/>
    <property type="project" value="UniProtKB-UniRule"/>
</dbReference>
<gene>
    <name evidence="15" type="primary">atpF</name>
    <name evidence="16" type="ORF">C0081_20060</name>
</gene>
<protein>
    <recommendedName>
        <fullName evidence="15">ATP synthase subunit b</fullName>
    </recommendedName>
    <alternativeName>
        <fullName evidence="15">ATP synthase F(0) sector subunit b</fullName>
    </alternativeName>
    <alternativeName>
        <fullName evidence="15">ATPase subunit I</fullName>
    </alternativeName>
    <alternativeName>
        <fullName evidence="15">F-type ATPase subunit b</fullName>
        <shortName evidence="15">F-ATPase subunit b</shortName>
    </alternativeName>
</protein>